<protein>
    <submittedName>
        <fullName evidence="1">Uncharacterized protein</fullName>
    </submittedName>
</protein>
<evidence type="ECO:0000313" key="1">
    <source>
        <dbReference type="EMBL" id="JAH31061.1"/>
    </source>
</evidence>
<name>A0A0E9RPG4_ANGAN</name>
<reference evidence="1" key="1">
    <citation type="submission" date="2014-11" db="EMBL/GenBank/DDBJ databases">
        <authorList>
            <person name="Amaro Gonzalez C."/>
        </authorList>
    </citation>
    <scope>NUCLEOTIDE SEQUENCE</scope>
</reference>
<reference evidence="1" key="2">
    <citation type="journal article" date="2015" name="Fish Shellfish Immunol.">
        <title>Early steps in the European eel (Anguilla anguilla)-Vibrio vulnificus interaction in the gills: Role of the RtxA13 toxin.</title>
        <authorList>
            <person name="Callol A."/>
            <person name="Pajuelo D."/>
            <person name="Ebbesson L."/>
            <person name="Teles M."/>
            <person name="MacKenzie S."/>
            <person name="Amaro C."/>
        </authorList>
    </citation>
    <scope>NUCLEOTIDE SEQUENCE</scope>
</reference>
<accession>A0A0E9RPG4</accession>
<organism evidence="1">
    <name type="scientific">Anguilla anguilla</name>
    <name type="common">European freshwater eel</name>
    <name type="synonym">Muraena anguilla</name>
    <dbReference type="NCBI Taxonomy" id="7936"/>
    <lineage>
        <taxon>Eukaryota</taxon>
        <taxon>Metazoa</taxon>
        <taxon>Chordata</taxon>
        <taxon>Craniata</taxon>
        <taxon>Vertebrata</taxon>
        <taxon>Euteleostomi</taxon>
        <taxon>Actinopterygii</taxon>
        <taxon>Neopterygii</taxon>
        <taxon>Teleostei</taxon>
        <taxon>Anguilliformes</taxon>
        <taxon>Anguillidae</taxon>
        <taxon>Anguilla</taxon>
    </lineage>
</organism>
<dbReference type="EMBL" id="GBXM01077516">
    <property type="protein sequence ID" value="JAH31061.1"/>
    <property type="molecule type" value="Transcribed_RNA"/>
</dbReference>
<proteinExistence type="predicted"/>
<dbReference type="AlphaFoldDB" id="A0A0E9RPG4"/>
<sequence length="86" mass="9651">MFTIAEVFLRSSFTPSAETTSLTKVNLFTPNSHLYLFNFRFTFVVISSTCLSWVSCSSLVDPQMMMSSIMASTPGMCSKIMCIVLW</sequence>